<dbReference type="GO" id="GO:0003677">
    <property type="term" value="F:DNA binding"/>
    <property type="evidence" value="ECO:0007669"/>
    <property type="project" value="UniProtKB-KW"/>
</dbReference>
<feature type="region of interest" description="Disordered" evidence="2">
    <location>
        <begin position="287"/>
        <end position="316"/>
    </location>
</feature>
<dbReference type="EMBL" id="JACEZS010000001">
    <property type="protein sequence ID" value="MBA5604239.1"/>
    <property type="molecule type" value="Genomic_DNA"/>
</dbReference>
<keyword evidence="1" id="KW-0175">Coiled coil</keyword>
<proteinExistence type="predicted"/>
<accession>A0A7W2EE21</accession>
<evidence type="ECO:0000256" key="1">
    <source>
        <dbReference type="SAM" id="Coils"/>
    </source>
</evidence>
<dbReference type="Pfam" id="PF11740">
    <property type="entry name" value="KfrA_N"/>
    <property type="match status" value="1"/>
</dbReference>
<gene>
    <name evidence="4" type="ORF">H3H36_02540</name>
</gene>
<keyword evidence="5" id="KW-1185">Reference proteome</keyword>
<sequence>MPRPPIATPDKIRSTVLTMLAEAHDVAPATSERFRRIVSVRKLMDRLGGGNPATVGRALNEIESEIVISGLANAAIPDIPTDIAVQMRGLWQSAVSAQLDDVLKLKAQARQSIDEADASVKDAQLRNEMLREELAALRAQLASRDAELAQTRAELSTGHAQFAALQGVYDEVQIELQALRQQSDTTARVQAKELASAQERYEGLSKQLLQETAHQRQSIKQDQERISSQLKFAERRIAALEDGLAHAQAEAASEHGKCLTAVSEANTLKAINSSQRMQLDELIRATLAKAPAPKQRAPSAPAATSKRAAPRRKPAK</sequence>
<organism evidence="4 5">
    <name type="scientific">Rugamonas fusca</name>
    <dbReference type="NCBI Taxonomy" id="2758568"/>
    <lineage>
        <taxon>Bacteria</taxon>
        <taxon>Pseudomonadati</taxon>
        <taxon>Pseudomonadota</taxon>
        <taxon>Betaproteobacteria</taxon>
        <taxon>Burkholderiales</taxon>
        <taxon>Oxalobacteraceae</taxon>
        <taxon>Telluria group</taxon>
        <taxon>Rugamonas</taxon>
    </lineage>
</organism>
<protein>
    <submittedName>
        <fullName evidence="4">DNA-binding protein</fullName>
    </submittedName>
</protein>
<feature type="coiled-coil region" evidence="1">
    <location>
        <begin position="106"/>
        <end position="250"/>
    </location>
</feature>
<keyword evidence="4" id="KW-0238">DNA-binding</keyword>
<feature type="domain" description="KfrA N-terminal DNA-binding" evidence="3">
    <location>
        <begin position="9"/>
        <end position="134"/>
    </location>
</feature>
<dbReference type="AlphaFoldDB" id="A0A7W2EE21"/>
<dbReference type="RefSeq" id="WP_182213614.1">
    <property type="nucleotide sequence ID" value="NZ_JACEZS010000001.1"/>
</dbReference>
<dbReference type="Proteomes" id="UP000566711">
    <property type="component" value="Unassembled WGS sequence"/>
</dbReference>
<comment type="caution">
    <text evidence="4">The sequence shown here is derived from an EMBL/GenBank/DDBJ whole genome shotgun (WGS) entry which is preliminary data.</text>
</comment>
<dbReference type="InterPro" id="IPR021104">
    <property type="entry name" value="KfrA_DNA-bd_N"/>
</dbReference>
<evidence type="ECO:0000313" key="4">
    <source>
        <dbReference type="EMBL" id="MBA5604239.1"/>
    </source>
</evidence>
<reference evidence="4 5" key="1">
    <citation type="submission" date="2020-07" db="EMBL/GenBank/DDBJ databases">
        <title>Novel species isolated from subtropical streams in China.</title>
        <authorList>
            <person name="Lu H."/>
        </authorList>
    </citation>
    <scope>NUCLEOTIDE SEQUENCE [LARGE SCALE GENOMIC DNA]</scope>
    <source>
        <strain evidence="4 5">FT3S</strain>
    </source>
</reference>
<evidence type="ECO:0000259" key="3">
    <source>
        <dbReference type="Pfam" id="PF11740"/>
    </source>
</evidence>
<evidence type="ECO:0000313" key="5">
    <source>
        <dbReference type="Proteomes" id="UP000566711"/>
    </source>
</evidence>
<evidence type="ECO:0000256" key="2">
    <source>
        <dbReference type="SAM" id="MobiDB-lite"/>
    </source>
</evidence>
<name>A0A7W2EE21_9BURK</name>